<organism evidence="2 3">
    <name type="scientific">Caballeronia catudaia</name>
    <dbReference type="NCBI Taxonomy" id="1777136"/>
    <lineage>
        <taxon>Bacteria</taxon>
        <taxon>Pseudomonadati</taxon>
        <taxon>Pseudomonadota</taxon>
        <taxon>Betaproteobacteria</taxon>
        <taxon>Burkholderiales</taxon>
        <taxon>Burkholderiaceae</taxon>
        <taxon>Caballeronia</taxon>
    </lineage>
</organism>
<dbReference type="Proteomes" id="UP000054870">
    <property type="component" value="Unassembled WGS sequence"/>
</dbReference>
<dbReference type="AlphaFoldDB" id="A0A158DIQ2"/>
<name>A0A158DIQ2_9BURK</name>
<proteinExistence type="predicted"/>
<evidence type="ECO:0000313" key="2">
    <source>
        <dbReference type="EMBL" id="SAK93687.1"/>
    </source>
</evidence>
<accession>A0A158DIQ2</accession>
<comment type="caution">
    <text evidence="2">The sequence shown here is derived from an EMBL/GenBank/DDBJ whole genome shotgun (WGS) entry which is preliminary data.</text>
</comment>
<dbReference type="OrthoDB" id="5383110at2"/>
<protein>
    <submittedName>
        <fullName evidence="2">Cytochrome P450</fullName>
    </submittedName>
</protein>
<gene>
    <name evidence="2" type="ORF">AWB75_06707</name>
</gene>
<evidence type="ECO:0000259" key="1">
    <source>
        <dbReference type="Pfam" id="PF14534"/>
    </source>
</evidence>
<dbReference type="Gene3D" id="3.10.450.50">
    <property type="match status" value="1"/>
</dbReference>
<dbReference type="InterPro" id="IPR027843">
    <property type="entry name" value="DUF4440"/>
</dbReference>
<sequence>MDEQGIRELEERLKKAMLASDVDALDALLADNLSFVDATGKVWTKADDLNGHRYGMQRIEKLDVEEQSVRVYGSFAVTVTRVALSGTFAGAPFAGSLRYTRTWGEINEKNGGGTWRVVAAQCGLAPF</sequence>
<dbReference type="EMBL" id="FCOF02000066">
    <property type="protein sequence ID" value="SAK93687.1"/>
    <property type="molecule type" value="Genomic_DNA"/>
</dbReference>
<reference evidence="2" key="1">
    <citation type="submission" date="2016-01" db="EMBL/GenBank/DDBJ databases">
        <authorList>
            <person name="Peeters C."/>
        </authorList>
    </citation>
    <scope>NUCLEOTIDE SEQUENCE [LARGE SCALE GENOMIC DNA]</scope>
    <source>
        <strain evidence="2">LMG 29318</strain>
    </source>
</reference>
<dbReference type="Pfam" id="PF14534">
    <property type="entry name" value="DUF4440"/>
    <property type="match status" value="1"/>
</dbReference>
<dbReference type="InterPro" id="IPR032710">
    <property type="entry name" value="NTF2-like_dom_sf"/>
</dbReference>
<feature type="domain" description="DUF4440" evidence="1">
    <location>
        <begin position="6"/>
        <end position="116"/>
    </location>
</feature>
<dbReference type="SUPFAM" id="SSF54427">
    <property type="entry name" value="NTF2-like"/>
    <property type="match status" value="1"/>
</dbReference>
<evidence type="ECO:0000313" key="3">
    <source>
        <dbReference type="Proteomes" id="UP000054870"/>
    </source>
</evidence>
<keyword evidence="3" id="KW-1185">Reference proteome</keyword>